<dbReference type="SMART" id="SM01381">
    <property type="entry name" value="7TM_GPCR_Srsx"/>
    <property type="match status" value="1"/>
</dbReference>
<dbReference type="PROSITE" id="PS50262">
    <property type="entry name" value="G_PROTEIN_RECEP_F1_2"/>
    <property type="match status" value="1"/>
</dbReference>
<dbReference type="SUPFAM" id="SSF48208">
    <property type="entry name" value="Six-hairpin glycosidases"/>
    <property type="match status" value="1"/>
</dbReference>
<dbReference type="GO" id="GO:0004930">
    <property type="term" value="F:G protein-coupled receptor activity"/>
    <property type="evidence" value="ECO:0007669"/>
    <property type="project" value="InterPro"/>
</dbReference>
<evidence type="ECO:0000256" key="3">
    <source>
        <dbReference type="ARBA" id="ARBA00022989"/>
    </source>
</evidence>
<reference evidence="7" key="1">
    <citation type="submission" date="2020-10" db="EMBL/GenBank/DDBJ databases">
        <authorList>
            <person name="Kikuchi T."/>
        </authorList>
    </citation>
    <scope>NUCLEOTIDE SEQUENCE</scope>
    <source>
        <strain evidence="7">NKZ352</strain>
    </source>
</reference>
<feature type="transmembrane region" description="Helical" evidence="5">
    <location>
        <begin position="122"/>
        <end position="145"/>
    </location>
</feature>
<dbReference type="PROSITE" id="PS00237">
    <property type="entry name" value="G_PROTEIN_RECEP_F1_1"/>
    <property type="match status" value="1"/>
</dbReference>
<protein>
    <recommendedName>
        <fullName evidence="6">G-protein coupled receptors family 1 profile domain-containing protein</fullName>
    </recommendedName>
</protein>
<evidence type="ECO:0000256" key="5">
    <source>
        <dbReference type="SAM" id="Phobius"/>
    </source>
</evidence>
<dbReference type="InterPro" id="IPR012341">
    <property type="entry name" value="6hp_glycosidase-like_sf"/>
</dbReference>
<dbReference type="CDD" id="cd00637">
    <property type="entry name" value="7tm_classA_rhodopsin-like"/>
    <property type="match status" value="1"/>
</dbReference>
<organism evidence="7 8">
    <name type="scientific">Caenorhabditis auriculariae</name>
    <dbReference type="NCBI Taxonomy" id="2777116"/>
    <lineage>
        <taxon>Eukaryota</taxon>
        <taxon>Metazoa</taxon>
        <taxon>Ecdysozoa</taxon>
        <taxon>Nematoda</taxon>
        <taxon>Chromadorea</taxon>
        <taxon>Rhabditida</taxon>
        <taxon>Rhabditina</taxon>
        <taxon>Rhabditomorpha</taxon>
        <taxon>Rhabditoidea</taxon>
        <taxon>Rhabditidae</taxon>
        <taxon>Peloderinae</taxon>
        <taxon>Caenorhabditis</taxon>
    </lineage>
</organism>
<dbReference type="PANTHER" id="PTHR12654:SF0">
    <property type="entry name" value="NON-LYSOSOMAL GLUCOSYLCERAMIDASE"/>
    <property type="match status" value="1"/>
</dbReference>
<dbReference type="OrthoDB" id="730489at2759"/>
<gene>
    <name evidence="7" type="ORF">CAUJ_LOCUS15878</name>
</gene>
<dbReference type="InterPro" id="IPR017452">
    <property type="entry name" value="GPCR_Rhodpsn_7TM"/>
</dbReference>
<dbReference type="GO" id="GO:0008422">
    <property type="term" value="F:beta-glucosidase activity"/>
    <property type="evidence" value="ECO:0007669"/>
    <property type="project" value="TreeGrafter"/>
</dbReference>
<sequence>MFDHIHPAILPLGFFFFFCSLIGCTGNFIMVLCFFIKKRLRSPCHILITLTCLLDLLHQAGQFPFVVQLFGNLTCSQAQCYYMLILPIVGFSSGGPMILSLGLDRFIAVRFPSNLNGPAFKYFTYSSSLIYLSVVLVYAATYVLLKTGATSKRFKAVFKSIGITVAFVLFGWVTTTTANTCSYVITKDVFSAQLIQMYAGITVNTACTSNVFVFYAINSEYREVIKSIFGVKSQKSAFDVSSTHRGSLAPSLLEWRLQPRMTSIFPEGVGWNARGDREPPCPRVRPFFPRLKHAFALIPLAFRLCVYTISEWWNGRAPFIDIFHAMWHFSYAGIGCGSIGTDYRGAFGRFSLLPGIKEQMTPNVKADNFIVTLHSLEGALIYQSLLSCAKFRRGELSSWQTMNPKNIRYRGLYPRAWREFRLDETGVTIVCEQLSPVIVNNYEDSSLPVTNFKFHVINETHKPLKVSITFTFRNGTGQRKWQSEGWCRSQRIQNHVGSGLTLAHTINETPITYAIMAENFQNQKISTDRFDPSSDGSSFYKTLGKSGNLLDSRSSTQYQARELGVAVCVEKIVSPRDMENIMFTLVWHMPEVMFGAKQRKYRRRYTRFFPGICEHRVAEDIATYSLSKNGDWQREIEAWQSPILDDEKLPAWYRSALFNELYYVTDGGTVWFEYDESWSEMEPSMSELTKKHMKEYGRFGYLESWEYFMMNTYDVHFYACWALLKNWPNIEISLQLDFADQICRVDSTKMMSMVEGESSQTKKFSRVPHDLGHPMAEPWIHINSYMLHDSSEWRDLNLKYVIGCWRDWKFVGKDDAQAMEQLEMFYSTSKLVLDSALTEWDVGRTPGWDRADVWPEMSSISDNDGMIENSGHADQTYDIWRMTGTSAYCGSLWLAALTMFVAMARRLRKEQDVQAYSTLLKRATVSFIDKLWNGSCFSFDEDPKNADVVMADQLAGFWALALSREQFPIEKEMLISSLKTIYETNVMSYQNGQLGAVNGKKTSGNVDSSSIQSEEVWTGIVYSVSSMMVEMHLLDEAFETSHGLHNSLWNRYPLQYQTPEAITSFGMYRAIGYMRPLSIWAIQHSLENCLA</sequence>
<dbReference type="Gene3D" id="1.50.10.10">
    <property type="match status" value="1"/>
</dbReference>
<keyword evidence="2 5" id="KW-0812">Transmembrane</keyword>
<dbReference type="AlphaFoldDB" id="A0A8S1HVT5"/>
<evidence type="ECO:0000313" key="8">
    <source>
        <dbReference type="Proteomes" id="UP000835052"/>
    </source>
</evidence>
<name>A0A8S1HVT5_9PELO</name>
<dbReference type="InterPro" id="IPR024462">
    <property type="entry name" value="GH116_N"/>
</dbReference>
<evidence type="ECO:0000259" key="6">
    <source>
        <dbReference type="PROSITE" id="PS50262"/>
    </source>
</evidence>
<dbReference type="InterPro" id="IPR000276">
    <property type="entry name" value="GPCR_Rhodpsn"/>
</dbReference>
<feature type="transmembrane region" description="Helical" evidence="5">
    <location>
        <begin position="157"/>
        <end position="175"/>
    </location>
</feature>
<dbReference type="InterPro" id="IPR006775">
    <property type="entry name" value="GH116_catalytic"/>
</dbReference>
<dbReference type="Pfam" id="PF12215">
    <property type="entry name" value="Glyco_hydr_116N"/>
    <property type="match status" value="1"/>
</dbReference>
<dbReference type="GO" id="GO:0005975">
    <property type="term" value="P:carbohydrate metabolic process"/>
    <property type="evidence" value="ECO:0007669"/>
    <property type="project" value="InterPro"/>
</dbReference>
<keyword evidence="8" id="KW-1185">Reference proteome</keyword>
<dbReference type="InterPro" id="IPR008928">
    <property type="entry name" value="6-hairpin_glycosidase_sf"/>
</dbReference>
<dbReference type="Pfam" id="PF04685">
    <property type="entry name" value="DUF608"/>
    <property type="match status" value="1"/>
</dbReference>
<accession>A0A8S1HVT5</accession>
<keyword evidence="4 5" id="KW-0472">Membrane</keyword>
<dbReference type="EMBL" id="CAJGYM010000221">
    <property type="protein sequence ID" value="CAD6199979.1"/>
    <property type="molecule type" value="Genomic_DNA"/>
</dbReference>
<dbReference type="Pfam" id="PF10320">
    <property type="entry name" value="7TM_GPCR_Srsx"/>
    <property type="match status" value="2"/>
</dbReference>
<dbReference type="InterPro" id="IPR019424">
    <property type="entry name" value="7TM_GPCR_Srsx"/>
</dbReference>
<dbReference type="PANTHER" id="PTHR12654">
    <property type="entry name" value="BILE ACID BETA-GLUCOSIDASE-RELATED"/>
    <property type="match status" value="1"/>
</dbReference>
<feature type="transmembrane region" description="Helical" evidence="5">
    <location>
        <begin position="195"/>
        <end position="217"/>
    </location>
</feature>
<feature type="transmembrane region" description="Helical" evidence="5">
    <location>
        <begin position="294"/>
        <end position="313"/>
    </location>
</feature>
<comment type="subcellular location">
    <subcellularLocation>
        <location evidence="1">Membrane</location>
    </subcellularLocation>
</comment>
<comment type="caution">
    <text evidence="7">The sequence shown here is derived from an EMBL/GenBank/DDBJ whole genome shotgun (WGS) entry which is preliminary data.</text>
</comment>
<dbReference type="SUPFAM" id="SSF81321">
    <property type="entry name" value="Family A G protein-coupled receptor-like"/>
    <property type="match status" value="1"/>
</dbReference>
<evidence type="ECO:0000256" key="1">
    <source>
        <dbReference type="ARBA" id="ARBA00004370"/>
    </source>
</evidence>
<evidence type="ECO:0000313" key="7">
    <source>
        <dbReference type="EMBL" id="CAD6199979.1"/>
    </source>
</evidence>
<proteinExistence type="predicted"/>
<feature type="domain" description="G-protein coupled receptors family 1 profile" evidence="6">
    <location>
        <begin position="26"/>
        <end position="144"/>
    </location>
</feature>
<keyword evidence="3 5" id="KW-1133">Transmembrane helix</keyword>
<feature type="transmembrane region" description="Helical" evidence="5">
    <location>
        <begin position="80"/>
        <end position="102"/>
    </location>
</feature>
<dbReference type="GO" id="GO:0016020">
    <property type="term" value="C:membrane"/>
    <property type="evidence" value="ECO:0007669"/>
    <property type="project" value="UniProtKB-SubCell"/>
</dbReference>
<feature type="transmembrane region" description="Helical" evidence="5">
    <location>
        <begin position="12"/>
        <end position="36"/>
    </location>
</feature>
<dbReference type="InterPro" id="IPR052566">
    <property type="entry name" value="Non-lysos_glucosylceramidase"/>
</dbReference>
<evidence type="ECO:0000256" key="4">
    <source>
        <dbReference type="ARBA" id="ARBA00023136"/>
    </source>
</evidence>
<dbReference type="Gene3D" id="1.20.1070.10">
    <property type="entry name" value="Rhodopsin 7-helix transmembrane proteins"/>
    <property type="match status" value="1"/>
</dbReference>
<evidence type="ECO:0000256" key="2">
    <source>
        <dbReference type="ARBA" id="ARBA00022692"/>
    </source>
</evidence>
<dbReference type="Proteomes" id="UP000835052">
    <property type="component" value="Unassembled WGS sequence"/>
</dbReference>